<dbReference type="Pfam" id="PF00466">
    <property type="entry name" value="Ribosomal_L10"/>
    <property type="match status" value="1"/>
</dbReference>
<dbReference type="InterPro" id="IPR022973">
    <property type="entry name" value="Ribosomal_uL10_bac"/>
</dbReference>
<dbReference type="GO" id="GO:0015934">
    <property type="term" value="C:large ribosomal subunit"/>
    <property type="evidence" value="ECO:0007669"/>
    <property type="project" value="InterPro"/>
</dbReference>
<organism evidence="4">
    <name type="scientific">mine drainage metagenome</name>
    <dbReference type="NCBI Taxonomy" id="410659"/>
    <lineage>
        <taxon>unclassified sequences</taxon>
        <taxon>metagenomes</taxon>
        <taxon>ecological metagenomes</taxon>
    </lineage>
</organism>
<accession>E6PJ85</accession>
<dbReference type="PROSITE" id="PS01109">
    <property type="entry name" value="RIBOSOMAL_L10"/>
    <property type="match status" value="1"/>
</dbReference>
<name>E6PJ85_9ZZZZ</name>
<evidence type="ECO:0000256" key="1">
    <source>
        <dbReference type="ARBA" id="ARBA00008889"/>
    </source>
</evidence>
<evidence type="ECO:0000313" key="5">
    <source>
        <dbReference type="EMBL" id="CBI00936.1"/>
    </source>
</evidence>
<dbReference type="PANTHER" id="PTHR11560">
    <property type="entry name" value="39S RIBOSOMAL PROTEIN L10, MITOCHONDRIAL"/>
    <property type="match status" value="1"/>
</dbReference>
<dbReference type="InterPro" id="IPR001790">
    <property type="entry name" value="Ribosomal_uL10"/>
</dbReference>
<gene>
    <name evidence="4" type="primary">rplJ</name>
    <name evidence="4" type="ORF">CARN1_1009</name>
    <name evidence="5" type="ORF">CARN4_0285</name>
</gene>
<comment type="similarity">
    <text evidence="1">Belongs to the universal ribosomal protein uL10 family.</text>
</comment>
<dbReference type="InterPro" id="IPR047865">
    <property type="entry name" value="Ribosomal_uL10_bac_type"/>
</dbReference>
<reference evidence="4" key="1">
    <citation type="submission" date="2009-10" db="EMBL/GenBank/DDBJ databases">
        <title>Diversity of trophic interactions inside an arsenic-rich microbial ecosystem.</title>
        <authorList>
            <person name="Bertin P.N."/>
            <person name="Heinrich-Salmeron A."/>
            <person name="Pelletier E."/>
            <person name="Goulhen-Chollet F."/>
            <person name="Arsene-Ploetze F."/>
            <person name="Gallien S."/>
            <person name="Calteau A."/>
            <person name="Vallenet D."/>
            <person name="Casiot C."/>
            <person name="Chane-Woon-Ming B."/>
            <person name="Giloteaux L."/>
            <person name="Barakat M."/>
            <person name="Bonnefoy V."/>
            <person name="Bruneel O."/>
            <person name="Chandler M."/>
            <person name="Cleiss J."/>
            <person name="Duran R."/>
            <person name="Elbaz-Poulichet F."/>
            <person name="Fonknechten N."/>
            <person name="Lauga B."/>
            <person name="Mornico D."/>
            <person name="Ortet P."/>
            <person name="Schaeffer C."/>
            <person name="Siguier P."/>
            <person name="Alexander Thil Smith A."/>
            <person name="Van Dorsselaer A."/>
            <person name="Weissenbach J."/>
            <person name="Medigue C."/>
            <person name="Le Paslier D."/>
        </authorList>
    </citation>
    <scope>NUCLEOTIDE SEQUENCE</scope>
</reference>
<dbReference type="NCBIfam" id="NF000955">
    <property type="entry name" value="PRK00099.1-1"/>
    <property type="match status" value="1"/>
</dbReference>
<keyword evidence="2 4" id="KW-0689">Ribosomal protein</keyword>
<dbReference type="Gene3D" id="3.30.70.1730">
    <property type="match status" value="1"/>
</dbReference>
<dbReference type="CDD" id="cd05797">
    <property type="entry name" value="Ribosomal_L10"/>
    <property type="match status" value="1"/>
</dbReference>
<dbReference type="HAMAP" id="MF_00362">
    <property type="entry name" value="Ribosomal_uL10"/>
    <property type="match status" value="1"/>
</dbReference>
<proteinExistence type="inferred from homology"/>
<dbReference type="Gene3D" id="6.10.250.290">
    <property type="match status" value="1"/>
</dbReference>
<sequence length="176" mass="18781">MPTARKEASVRELRDRLAGAQSVFLTNYQGLTVDEITKLRTALRPDGSTYAVVKNTLFKIAADGELASMFESYLHGPTGVVFAGLDPVAPAKALKEFSDNVKTLEVKAAYVDGKFVDAKQVDVLAKLPPKAELLAKMVGSLASPLRGLVTVLSGNQSGLVRALHAIREQKLAQSGS</sequence>
<keyword evidence="3" id="KW-0687">Ribonucleoprotein</keyword>
<dbReference type="InterPro" id="IPR043141">
    <property type="entry name" value="Ribosomal_uL10-like_sf"/>
</dbReference>
<dbReference type="AlphaFoldDB" id="E6PJ85"/>
<evidence type="ECO:0000256" key="2">
    <source>
        <dbReference type="ARBA" id="ARBA00022980"/>
    </source>
</evidence>
<evidence type="ECO:0000313" key="4">
    <source>
        <dbReference type="EMBL" id="CBH76527.1"/>
    </source>
</evidence>
<dbReference type="SUPFAM" id="SSF160369">
    <property type="entry name" value="Ribosomal protein L10-like"/>
    <property type="match status" value="1"/>
</dbReference>
<dbReference type="GO" id="GO:0006412">
    <property type="term" value="P:translation"/>
    <property type="evidence" value="ECO:0007669"/>
    <property type="project" value="InterPro"/>
</dbReference>
<dbReference type="EMBL" id="CABL01000019">
    <property type="protein sequence ID" value="CBH76527.1"/>
    <property type="molecule type" value="Genomic_DNA"/>
</dbReference>
<evidence type="ECO:0000256" key="3">
    <source>
        <dbReference type="ARBA" id="ARBA00023274"/>
    </source>
</evidence>
<comment type="caution">
    <text evidence="4">The sequence shown here is derived from an EMBL/GenBank/DDBJ whole genome shotgun (WGS) entry which is preliminary data.</text>
</comment>
<dbReference type="GO" id="GO:0003735">
    <property type="term" value="F:structural constituent of ribosome"/>
    <property type="evidence" value="ECO:0007669"/>
    <property type="project" value="InterPro"/>
</dbReference>
<protein>
    <submittedName>
        <fullName evidence="4">Ribosomal protein L10 (BL5)</fullName>
    </submittedName>
</protein>
<dbReference type="InterPro" id="IPR002363">
    <property type="entry name" value="Ribosomal_uL10_CS_bac"/>
</dbReference>
<dbReference type="EMBL" id="CABO01000008">
    <property type="protein sequence ID" value="CBI00936.1"/>
    <property type="molecule type" value="Genomic_DNA"/>
</dbReference>